<name>A0AAF5PHJ2_WUCBA</name>
<dbReference type="InterPro" id="IPR044285">
    <property type="entry name" value="PWP1"/>
</dbReference>
<dbReference type="PANTHER" id="PTHR14091:SF0">
    <property type="entry name" value="PERIODIC TRYPTOPHAN PROTEIN 1 HOMOLOG"/>
    <property type="match status" value="1"/>
</dbReference>
<protein>
    <recommendedName>
        <fullName evidence="3">WD_REPEATS_REGION domain-containing protein</fullName>
    </recommendedName>
</protein>
<evidence type="ECO:0008006" key="3">
    <source>
        <dbReference type="Google" id="ProtNLM"/>
    </source>
</evidence>
<dbReference type="Gene3D" id="2.130.10.10">
    <property type="entry name" value="YVTN repeat-like/Quinoprotein amine dehydrogenase"/>
    <property type="match status" value="1"/>
</dbReference>
<dbReference type="AlphaFoldDB" id="A0AAF5PHJ2"/>
<dbReference type="GO" id="GO:0006364">
    <property type="term" value="P:rRNA processing"/>
    <property type="evidence" value="ECO:0007669"/>
    <property type="project" value="InterPro"/>
</dbReference>
<accession>A0AAF5PHJ2</accession>
<dbReference type="Proteomes" id="UP000093561">
    <property type="component" value="Unassembled WGS sequence"/>
</dbReference>
<organism evidence="1 2">
    <name type="scientific">Wuchereria bancrofti</name>
    <dbReference type="NCBI Taxonomy" id="6293"/>
    <lineage>
        <taxon>Eukaryota</taxon>
        <taxon>Metazoa</taxon>
        <taxon>Ecdysozoa</taxon>
        <taxon>Nematoda</taxon>
        <taxon>Chromadorea</taxon>
        <taxon>Rhabditida</taxon>
        <taxon>Spirurina</taxon>
        <taxon>Spiruromorpha</taxon>
        <taxon>Filarioidea</taxon>
        <taxon>Onchocercidae</taxon>
        <taxon>Wuchereria</taxon>
    </lineage>
</organism>
<sequence>MSLIADLTWIKRGVPKAIPNKVKSSSKEIRTLIQDTKRDGSVQKHSGALAWNRLTEHILASGGADNSVIFWNLKEVKSATVATHFHGMIIQCASCGIVSSESSILLTRTLSSQVGLTDCREFNNLSRHWEVISITWDTRKNEPAISKKVYEGGARSVVQSC</sequence>
<reference evidence="2" key="3">
    <citation type="submission" date="2024-02" db="UniProtKB">
        <authorList>
            <consortium name="WormBaseParasite"/>
        </authorList>
    </citation>
    <scope>IDENTIFICATION</scope>
    <source>
        <strain evidence="2">pt0022</strain>
    </source>
</reference>
<proteinExistence type="predicted"/>
<dbReference type="GO" id="GO:0005634">
    <property type="term" value="C:nucleus"/>
    <property type="evidence" value="ECO:0007669"/>
    <property type="project" value="TreeGrafter"/>
</dbReference>
<dbReference type="InterPro" id="IPR036322">
    <property type="entry name" value="WD40_repeat_dom_sf"/>
</dbReference>
<dbReference type="SUPFAM" id="SSF50978">
    <property type="entry name" value="WD40 repeat-like"/>
    <property type="match status" value="1"/>
</dbReference>
<reference evidence="1" key="1">
    <citation type="submission" date="2015-03" db="EMBL/GenBank/DDBJ databases">
        <title>Wuchereria bancrofti Genome Sequencing Papua New Guinea Strain.</title>
        <authorList>
            <person name="Small S.T."/>
            <person name="Serre D."/>
            <person name="Zimmerman P.A."/>
        </authorList>
    </citation>
    <scope>NUCLEOTIDE SEQUENCE [LARGE SCALE GENOMIC DNA]</scope>
    <source>
        <strain evidence="1">pt0022</strain>
    </source>
</reference>
<reference evidence="1" key="2">
    <citation type="journal article" date="2016" name="Mol. Ecol.">
        <title>Population genomics of the filarial nematode parasite Wuchereria bancrofti from mosquitoes.</title>
        <authorList>
            <person name="Small S.T."/>
            <person name="Reimer L.J."/>
            <person name="Tisch D.J."/>
            <person name="King C.L."/>
            <person name="Christensen B.M."/>
            <person name="Siba P.M."/>
            <person name="Kazura J.W."/>
            <person name="Serre D."/>
            <person name="Zimmerman P.A."/>
        </authorList>
    </citation>
    <scope>NUCLEOTIDE SEQUENCE</scope>
    <source>
        <strain evidence="1">pt0022</strain>
    </source>
</reference>
<dbReference type="PANTHER" id="PTHR14091">
    <property type="entry name" value="PERIODIC TRYPTOPHAN PROTEIN 1"/>
    <property type="match status" value="1"/>
</dbReference>
<evidence type="ECO:0000313" key="1">
    <source>
        <dbReference type="Proteomes" id="UP000093561"/>
    </source>
</evidence>
<dbReference type="WBParaSite" id="mrna-Wban_00772">
    <property type="protein sequence ID" value="mrna-Wban_00772"/>
    <property type="gene ID" value="Wban_00772"/>
</dbReference>
<dbReference type="InterPro" id="IPR015943">
    <property type="entry name" value="WD40/YVTN_repeat-like_dom_sf"/>
</dbReference>
<evidence type="ECO:0000313" key="2">
    <source>
        <dbReference type="WBParaSite" id="mrna-Wban_00772"/>
    </source>
</evidence>